<dbReference type="InterPro" id="IPR050241">
    <property type="entry name" value="NAD-cap_RNA_hydrolase_NudC"/>
</dbReference>
<dbReference type="PANTHER" id="PTHR42904:SF6">
    <property type="entry name" value="NAD-CAPPED RNA HYDROLASE NUDT12"/>
    <property type="match status" value="1"/>
</dbReference>
<comment type="caution">
    <text evidence="12">The sequence shown here is derived from an EMBL/GenBank/DDBJ whole genome shotgun (WGS) entry which is preliminary data.</text>
</comment>
<dbReference type="AlphaFoldDB" id="A0A2T0SDR2"/>
<gene>
    <name evidence="12" type="ORF">CLV70_103447</name>
</gene>
<evidence type="ECO:0000256" key="1">
    <source>
        <dbReference type="ARBA" id="ARBA00001946"/>
    </source>
</evidence>
<evidence type="ECO:0000313" key="13">
    <source>
        <dbReference type="Proteomes" id="UP000239209"/>
    </source>
</evidence>
<dbReference type="CDD" id="cd03429">
    <property type="entry name" value="NUDIX_NADH_pyrophosphatase_Nudt13"/>
    <property type="match status" value="1"/>
</dbReference>
<keyword evidence="5" id="KW-0479">Metal-binding</keyword>
<evidence type="ECO:0000256" key="5">
    <source>
        <dbReference type="ARBA" id="ARBA00022723"/>
    </source>
</evidence>
<dbReference type="InterPro" id="IPR020084">
    <property type="entry name" value="NUDIX_hydrolase_CS"/>
</dbReference>
<comment type="cofactor">
    <cofactor evidence="2">
        <name>Zn(2+)</name>
        <dbReference type="ChEBI" id="CHEBI:29105"/>
    </cofactor>
</comment>
<dbReference type="PROSITE" id="PS51462">
    <property type="entry name" value="NUDIX"/>
    <property type="match status" value="1"/>
</dbReference>
<keyword evidence="7" id="KW-0460">Magnesium</keyword>
<keyword evidence="8" id="KW-0520">NAD</keyword>
<evidence type="ECO:0000256" key="3">
    <source>
        <dbReference type="ARBA" id="ARBA00009595"/>
    </source>
</evidence>
<name>A0A2T0SDR2_9ACTN</name>
<accession>A0A2T0SDR2</accession>
<evidence type="ECO:0000256" key="7">
    <source>
        <dbReference type="ARBA" id="ARBA00022842"/>
    </source>
</evidence>
<dbReference type="InterPro" id="IPR049734">
    <property type="entry name" value="NudC-like_C"/>
</dbReference>
<protein>
    <recommendedName>
        <fullName evidence="4">NAD(+) diphosphatase</fullName>
        <ecNumber evidence="4">3.6.1.22</ecNumber>
    </recommendedName>
</protein>
<dbReference type="Proteomes" id="UP000239209">
    <property type="component" value="Unassembled WGS sequence"/>
</dbReference>
<dbReference type="InterPro" id="IPR000086">
    <property type="entry name" value="NUDIX_hydrolase_dom"/>
</dbReference>
<dbReference type="InterPro" id="IPR015797">
    <property type="entry name" value="NUDIX_hydrolase-like_dom_sf"/>
</dbReference>
<feature type="domain" description="Nudix hydrolase" evidence="11">
    <location>
        <begin position="182"/>
        <end position="315"/>
    </location>
</feature>
<sequence length="337" mass="35799">MNVTPHAAPGEQPDVAEQPGLDGRSGLDGPPLARTSLDRAAHRRKDEAWLAEAWKTGLVVVVDIANGGRALVSGTATGTPRLVLVGADEAPGGERLFLGVDPAGAPIFAVDAPLPETAGAEPRTLRDIGDRLDPRDAGIFTTAAALGNWHATHRYSPRSGQPTTVVEAGWSRVDADGRQMWPRTDPAMIVLVHDGVAGPAGRCLLGHNAAWPEVGGVRRFSCLAGYVEPGESAEAAVVREVREEVGVKIRSLAYEGSQSWPYPGSLMLGYTAAADPGQALVVDPEEIDEARWFTRGDIATMIAGDYVEPASGVRMNLPMRSSIAFYLIERWLGDSTR</sequence>
<dbReference type="EMBL" id="PVZG01000003">
    <property type="protein sequence ID" value="PRY31558.1"/>
    <property type="molecule type" value="Genomic_DNA"/>
</dbReference>
<evidence type="ECO:0000313" key="12">
    <source>
        <dbReference type="EMBL" id="PRY31558.1"/>
    </source>
</evidence>
<dbReference type="GO" id="GO:0046872">
    <property type="term" value="F:metal ion binding"/>
    <property type="evidence" value="ECO:0007669"/>
    <property type="project" value="UniProtKB-KW"/>
</dbReference>
<proteinExistence type="inferred from homology"/>
<evidence type="ECO:0000256" key="2">
    <source>
        <dbReference type="ARBA" id="ARBA00001947"/>
    </source>
</evidence>
<dbReference type="NCBIfam" id="NF001299">
    <property type="entry name" value="PRK00241.1"/>
    <property type="match status" value="1"/>
</dbReference>
<dbReference type="Gene3D" id="3.90.79.20">
    <property type="match status" value="1"/>
</dbReference>
<dbReference type="PROSITE" id="PS00893">
    <property type="entry name" value="NUDIX_BOX"/>
    <property type="match status" value="1"/>
</dbReference>
<dbReference type="GO" id="GO:0035529">
    <property type="term" value="F:NADH pyrophosphatase activity"/>
    <property type="evidence" value="ECO:0007669"/>
    <property type="project" value="TreeGrafter"/>
</dbReference>
<organism evidence="12 13">
    <name type="scientific">Pseudosporangium ferrugineum</name>
    <dbReference type="NCBI Taxonomy" id="439699"/>
    <lineage>
        <taxon>Bacteria</taxon>
        <taxon>Bacillati</taxon>
        <taxon>Actinomycetota</taxon>
        <taxon>Actinomycetes</taxon>
        <taxon>Micromonosporales</taxon>
        <taxon>Micromonosporaceae</taxon>
        <taxon>Pseudosporangium</taxon>
    </lineage>
</organism>
<comment type="cofactor">
    <cofactor evidence="1">
        <name>Mg(2+)</name>
        <dbReference type="ChEBI" id="CHEBI:18420"/>
    </cofactor>
</comment>
<comment type="catalytic activity">
    <reaction evidence="9">
        <text>a 5'-end NAD(+)-phospho-ribonucleoside in mRNA + H2O = a 5'-end phospho-adenosine-phospho-ribonucleoside in mRNA + beta-nicotinamide D-ribonucleotide + 2 H(+)</text>
        <dbReference type="Rhea" id="RHEA:60876"/>
        <dbReference type="Rhea" id="RHEA-COMP:15698"/>
        <dbReference type="Rhea" id="RHEA-COMP:15719"/>
        <dbReference type="ChEBI" id="CHEBI:14649"/>
        <dbReference type="ChEBI" id="CHEBI:15377"/>
        <dbReference type="ChEBI" id="CHEBI:15378"/>
        <dbReference type="ChEBI" id="CHEBI:144029"/>
        <dbReference type="ChEBI" id="CHEBI:144051"/>
    </reaction>
    <physiologicalReaction direction="left-to-right" evidence="9">
        <dbReference type="Rhea" id="RHEA:60877"/>
    </physiologicalReaction>
</comment>
<evidence type="ECO:0000256" key="4">
    <source>
        <dbReference type="ARBA" id="ARBA00012381"/>
    </source>
</evidence>
<keyword evidence="6" id="KW-0378">Hydrolase</keyword>
<reference evidence="12 13" key="1">
    <citation type="submission" date="2018-03" db="EMBL/GenBank/DDBJ databases">
        <title>Genomic Encyclopedia of Archaeal and Bacterial Type Strains, Phase II (KMG-II): from individual species to whole genera.</title>
        <authorList>
            <person name="Goeker M."/>
        </authorList>
    </citation>
    <scope>NUCLEOTIDE SEQUENCE [LARGE SCALE GENOMIC DNA]</scope>
    <source>
        <strain evidence="12 13">DSM 45348</strain>
    </source>
</reference>
<dbReference type="Pfam" id="PF00293">
    <property type="entry name" value="NUDIX"/>
    <property type="match status" value="1"/>
</dbReference>
<evidence type="ECO:0000256" key="9">
    <source>
        <dbReference type="ARBA" id="ARBA00023679"/>
    </source>
</evidence>
<dbReference type="SUPFAM" id="SSF55811">
    <property type="entry name" value="Nudix"/>
    <property type="match status" value="1"/>
</dbReference>
<dbReference type="InterPro" id="IPR015376">
    <property type="entry name" value="Znr_NADH_PPase"/>
</dbReference>
<keyword evidence="13" id="KW-1185">Reference proteome</keyword>
<evidence type="ECO:0000259" key="11">
    <source>
        <dbReference type="PROSITE" id="PS51462"/>
    </source>
</evidence>
<dbReference type="Pfam" id="PF09296">
    <property type="entry name" value="NUDIX-like"/>
    <property type="match status" value="1"/>
</dbReference>
<evidence type="ECO:0000256" key="10">
    <source>
        <dbReference type="SAM" id="MobiDB-lite"/>
    </source>
</evidence>
<dbReference type="EC" id="3.6.1.22" evidence="4"/>
<dbReference type="Gene3D" id="3.90.79.10">
    <property type="entry name" value="Nucleoside Triphosphate Pyrophosphohydrolase"/>
    <property type="match status" value="1"/>
</dbReference>
<dbReference type="PANTHER" id="PTHR42904">
    <property type="entry name" value="NUDIX HYDROLASE, NUDC SUBFAMILY"/>
    <property type="match status" value="1"/>
</dbReference>
<comment type="similarity">
    <text evidence="3">Belongs to the Nudix hydrolase family. NudC subfamily.</text>
</comment>
<dbReference type="GO" id="GO:0006742">
    <property type="term" value="P:NADP+ catabolic process"/>
    <property type="evidence" value="ECO:0007669"/>
    <property type="project" value="TreeGrafter"/>
</dbReference>
<dbReference type="Pfam" id="PF09297">
    <property type="entry name" value="Zn_ribbon_NUD"/>
    <property type="match status" value="1"/>
</dbReference>
<evidence type="ECO:0000256" key="8">
    <source>
        <dbReference type="ARBA" id="ARBA00023027"/>
    </source>
</evidence>
<dbReference type="GO" id="GO:0019677">
    <property type="term" value="P:NAD+ catabolic process"/>
    <property type="evidence" value="ECO:0007669"/>
    <property type="project" value="TreeGrafter"/>
</dbReference>
<evidence type="ECO:0000256" key="6">
    <source>
        <dbReference type="ARBA" id="ARBA00022801"/>
    </source>
</evidence>
<feature type="region of interest" description="Disordered" evidence="10">
    <location>
        <begin position="1"/>
        <end position="34"/>
    </location>
</feature>
<dbReference type="InterPro" id="IPR015375">
    <property type="entry name" value="NADH_PPase-like_N"/>
</dbReference>
<dbReference type="GO" id="GO:0005829">
    <property type="term" value="C:cytosol"/>
    <property type="evidence" value="ECO:0007669"/>
    <property type="project" value="TreeGrafter"/>
</dbReference>